<dbReference type="InterPro" id="IPR023614">
    <property type="entry name" value="Porin_dom_sf"/>
</dbReference>
<organism evidence="1 2">
    <name type="scientific">Pseudomonas aeruginosa</name>
    <dbReference type="NCBI Taxonomy" id="287"/>
    <lineage>
        <taxon>Bacteria</taxon>
        <taxon>Pseudomonadati</taxon>
        <taxon>Pseudomonadota</taxon>
        <taxon>Gammaproteobacteria</taxon>
        <taxon>Pseudomonadales</taxon>
        <taxon>Pseudomonadaceae</taxon>
        <taxon>Pseudomonas</taxon>
    </lineage>
</organism>
<sequence>MSSQPRIPAERGMKKTLLLALPMACLAAVTDAGAFEIKLGGRLHLDYAAHRADVKPLDNGFLVRRAKLGVDGRLVDDWSFELSYDFADPYQVTDDGSAKVGRFKDGFDDVALRYEGWKPADIDIGQFKVPFGLEELTSSNNIGFIERALPTATFAPARRLGAGLGRNRERYTLSAMGFGSSIDGGDQGRGAAARATFTPVDGGAGGTLLHLGLAAVVERPKGDVKFNARPESRVADVKLLNTGTLRDVERIERGGLEAAWRSGPLSLQAEWMRAALERSHGSPDAHLRGWYVMGSWLLTGESRQYRNGRFRGVPLQRPGGAWELVARYSHLDLDDGRLRGGEESNLALGVNYYATKHLRIMLDYIDVRSERRGRRDDPEILALRTQLAF</sequence>
<evidence type="ECO:0000313" key="1">
    <source>
        <dbReference type="EMBL" id="RTS45824.1"/>
    </source>
</evidence>
<dbReference type="Pfam" id="PF07396">
    <property type="entry name" value="Porin_O_P"/>
    <property type="match status" value="1"/>
</dbReference>
<gene>
    <name evidence="1" type="ORF">DY940_16235</name>
</gene>
<evidence type="ECO:0000313" key="2">
    <source>
        <dbReference type="Proteomes" id="UP000276985"/>
    </source>
</evidence>
<dbReference type="SUPFAM" id="SSF56935">
    <property type="entry name" value="Porins"/>
    <property type="match status" value="1"/>
</dbReference>
<dbReference type="Proteomes" id="UP000276985">
    <property type="component" value="Unassembled WGS sequence"/>
</dbReference>
<dbReference type="Gene3D" id="2.40.160.10">
    <property type="entry name" value="Porin"/>
    <property type="match status" value="1"/>
</dbReference>
<proteinExistence type="predicted"/>
<protein>
    <submittedName>
        <fullName evidence="1">Porin</fullName>
    </submittedName>
</protein>
<name>A0ABD7K305_PSEAI</name>
<accession>A0ABD7K305</accession>
<dbReference type="InterPro" id="IPR010870">
    <property type="entry name" value="Porin_O/P"/>
</dbReference>
<reference evidence="1 2" key="1">
    <citation type="submission" date="2018-12" db="EMBL/GenBank/DDBJ databases">
        <title>Pseudomonas aeruginosa Diversity Panel.</title>
        <authorList>
            <person name="Snesrud E."/>
            <person name="Mcgann P."/>
        </authorList>
    </citation>
    <scope>NUCLEOTIDE SEQUENCE [LARGE SCALE GENOMIC DNA]</scope>
    <source>
        <strain evidence="1 2">MRSN6241</strain>
    </source>
</reference>
<dbReference type="AlphaFoldDB" id="A0ABD7K305"/>
<dbReference type="EMBL" id="RXTL01000020">
    <property type="protein sequence ID" value="RTS45824.1"/>
    <property type="molecule type" value="Genomic_DNA"/>
</dbReference>
<comment type="caution">
    <text evidence="1">The sequence shown here is derived from an EMBL/GenBank/DDBJ whole genome shotgun (WGS) entry which is preliminary data.</text>
</comment>